<dbReference type="GO" id="GO:0003700">
    <property type="term" value="F:DNA-binding transcription factor activity"/>
    <property type="evidence" value="ECO:0007669"/>
    <property type="project" value="InterPro"/>
</dbReference>
<dbReference type="PANTHER" id="PTHR47894:SF4">
    <property type="entry name" value="HTH-TYPE TRANSCRIPTIONAL REGULATOR GADX"/>
    <property type="match status" value="1"/>
</dbReference>
<dbReference type="RefSeq" id="WP_187673247.1">
    <property type="nucleotide sequence ID" value="NZ_CAJFCI010000080.1"/>
</dbReference>
<dbReference type="SUPFAM" id="SSF46689">
    <property type="entry name" value="Homeodomain-like"/>
    <property type="match status" value="1"/>
</dbReference>
<dbReference type="Pfam" id="PF12625">
    <property type="entry name" value="Arabinose_bd"/>
    <property type="match status" value="1"/>
</dbReference>
<keyword evidence="1" id="KW-0805">Transcription regulation</keyword>
<dbReference type="PANTHER" id="PTHR47894">
    <property type="entry name" value="HTH-TYPE TRANSCRIPTIONAL REGULATOR GADX"/>
    <property type="match status" value="1"/>
</dbReference>
<evidence type="ECO:0000259" key="4">
    <source>
        <dbReference type="PROSITE" id="PS01124"/>
    </source>
</evidence>
<keyword evidence="6" id="KW-1185">Reference proteome</keyword>
<dbReference type="EMBL" id="CAJFCI010000080">
    <property type="protein sequence ID" value="CAD5109943.1"/>
    <property type="molecule type" value="Genomic_DNA"/>
</dbReference>
<feature type="domain" description="HTH araC/xylS-type" evidence="4">
    <location>
        <begin position="233"/>
        <end position="331"/>
    </location>
</feature>
<evidence type="ECO:0000256" key="3">
    <source>
        <dbReference type="ARBA" id="ARBA00023163"/>
    </source>
</evidence>
<dbReference type="InterPro" id="IPR018060">
    <property type="entry name" value="HTH_AraC"/>
</dbReference>
<comment type="caution">
    <text evidence="5">The sequence shown here is derived from an EMBL/GenBank/DDBJ whole genome shotgun (WGS) entry which is preliminary data.</text>
</comment>
<dbReference type="Pfam" id="PF12833">
    <property type="entry name" value="HTH_18"/>
    <property type="match status" value="1"/>
</dbReference>
<dbReference type="PROSITE" id="PS01124">
    <property type="entry name" value="HTH_ARAC_FAMILY_2"/>
    <property type="match status" value="1"/>
</dbReference>
<dbReference type="Proteomes" id="UP000583387">
    <property type="component" value="Unassembled WGS sequence"/>
</dbReference>
<evidence type="ECO:0000256" key="2">
    <source>
        <dbReference type="ARBA" id="ARBA00023125"/>
    </source>
</evidence>
<keyword evidence="2" id="KW-0238">DNA-binding</keyword>
<dbReference type="Gene3D" id="1.10.10.60">
    <property type="entry name" value="Homeodomain-like"/>
    <property type="match status" value="1"/>
</dbReference>
<dbReference type="InterPro" id="IPR020449">
    <property type="entry name" value="Tscrpt_reg_AraC-type_HTH"/>
</dbReference>
<evidence type="ECO:0000313" key="5">
    <source>
        <dbReference type="EMBL" id="CAD5109943.1"/>
    </source>
</evidence>
<dbReference type="SMART" id="SM00342">
    <property type="entry name" value="HTH_ARAC"/>
    <property type="match status" value="1"/>
</dbReference>
<reference evidence="5 6" key="1">
    <citation type="submission" date="2020-08" db="EMBL/GenBank/DDBJ databases">
        <authorList>
            <person name="Criscuolo A."/>
        </authorList>
    </citation>
    <scope>NUCLEOTIDE SEQUENCE [LARGE SCALE GENOMIC DNA]</scope>
    <source>
        <strain evidence="5">CIP111764</strain>
    </source>
</reference>
<dbReference type="GO" id="GO:0005829">
    <property type="term" value="C:cytosol"/>
    <property type="evidence" value="ECO:0007669"/>
    <property type="project" value="TreeGrafter"/>
</dbReference>
<dbReference type="InterPro" id="IPR032687">
    <property type="entry name" value="AraC-type_N"/>
</dbReference>
<accession>A0A7U7ERP6</accession>
<proteinExistence type="predicted"/>
<organism evidence="5 6">
    <name type="scientific">Zestomonas carbonaria</name>
    <dbReference type="NCBI Taxonomy" id="2762745"/>
    <lineage>
        <taxon>Bacteria</taxon>
        <taxon>Pseudomonadati</taxon>
        <taxon>Pseudomonadota</taxon>
        <taxon>Gammaproteobacteria</taxon>
        <taxon>Pseudomonadales</taxon>
        <taxon>Pseudomonadaceae</taxon>
        <taxon>Zestomonas</taxon>
    </lineage>
</organism>
<protein>
    <submittedName>
        <fullName evidence="5">HTH-type transcriptional regulator VirS</fullName>
    </submittedName>
</protein>
<evidence type="ECO:0000256" key="1">
    <source>
        <dbReference type="ARBA" id="ARBA00023015"/>
    </source>
</evidence>
<dbReference type="AlphaFoldDB" id="A0A7U7ERP6"/>
<dbReference type="InterPro" id="IPR009057">
    <property type="entry name" value="Homeodomain-like_sf"/>
</dbReference>
<dbReference type="PRINTS" id="PR00032">
    <property type="entry name" value="HTHARAC"/>
</dbReference>
<evidence type="ECO:0000313" key="6">
    <source>
        <dbReference type="Proteomes" id="UP000583387"/>
    </source>
</evidence>
<sequence>MTDLARASALHGLAEFAALYDLQAAQLLKDAGLPGDSLERPEHLISYRKFVRLLEIGELRSGNPFFALEFGLHQGVGVFGPLLYLIRNAKDVGDALRELSQYFHLHASAAEVRLEIEGDHALLHYDVVDIDNLPNLRLAIEIVAGVAMQLMRTLLGSRWQPSALLLQHAPVVEPQSYKRLLGLVPQFNTPFNAWIFDARLLETPLFSADPELHRLIRQHLSTLDQITIRELPTHVQQVLRSLLPNGRVSIEQISQYLMLSPRTLQRYLAEEGTSFQQLLDQTRQAMASSHLRDSAIDLTQLAGILGYADLSAFSRAFHRWFGMSPREWRKQHVPDHSARRKLARQRRRAV</sequence>
<gene>
    <name evidence="5" type="primary">virS_8</name>
    <name evidence="5" type="ORF">PSEWESI4_04259</name>
</gene>
<name>A0A7U7ERP6_9GAMM</name>
<keyword evidence="3" id="KW-0804">Transcription</keyword>
<dbReference type="GO" id="GO:0000976">
    <property type="term" value="F:transcription cis-regulatory region binding"/>
    <property type="evidence" value="ECO:0007669"/>
    <property type="project" value="TreeGrafter"/>
</dbReference>